<name>A0A7J6QDM6_PEROL</name>
<dbReference type="EMBL" id="JABANM010030309">
    <property type="protein sequence ID" value="KAF4706465.1"/>
    <property type="molecule type" value="Genomic_DNA"/>
</dbReference>
<proteinExistence type="predicted"/>
<evidence type="ECO:0000313" key="2">
    <source>
        <dbReference type="EMBL" id="KAF4706465.1"/>
    </source>
</evidence>
<evidence type="ECO:0000259" key="1">
    <source>
        <dbReference type="Pfam" id="PF01425"/>
    </source>
</evidence>
<dbReference type="Gene3D" id="3.90.1300.10">
    <property type="entry name" value="Amidase signature (AS) domain"/>
    <property type="match status" value="1"/>
</dbReference>
<reference evidence="2 3" key="1">
    <citation type="submission" date="2020-04" db="EMBL/GenBank/DDBJ databases">
        <title>Perkinsus olseni comparative genomics.</title>
        <authorList>
            <person name="Bogema D.R."/>
        </authorList>
    </citation>
    <scope>NUCLEOTIDE SEQUENCE [LARGE SCALE GENOMIC DNA]</scope>
    <source>
        <strain evidence="2">ATCC PRA-205</strain>
    </source>
</reference>
<protein>
    <recommendedName>
        <fullName evidence="1">Amidase domain-containing protein</fullName>
    </recommendedName>
</protein>
<dbReference type="InterPro" id="IPR023631">
    <property type="entry name" value="Amidase_dom"/>
</dbReference>
<feature type="non-terminal residue" evidence="2">
    <location>
        <position position="1"/>
    </location>
</feature>
<dbReference type="Proteomes" id="UP000574390">
    <property type="component" value="Unassembled WGS sequence"/>
</dbReference>
<evidence type="ECO:0000313" key="3">
    <source>
        <dbReference type="Proteomes" id="UP000574390"/>
    </source>
</evidence>
<comment type="caution">
    <text evidence="2">The sequence shown here is derived from an EMBL/GenBank/DDBJ whole genome shotgun (WGS) entry which is preliminary data.</text>
</comment>
<dbReference type="InterPro" id="IPR036928">
    <property type="entry name" value="AS_sf"/>
</dbReference>
<feature type="domain" description="Amidase" evidence="1">
    <location>
        <begin position="73"/>
        <end position="151"/>
    </location>
</feature>
<dbReference type="AlphaFoldDB" id="A0A7J6QDM6"/>
<organism evidence="2 3">
    <name type="scientific">Perkinsus olseni</name>
    <name type="common">Perkinsus atlanticus</name>
    <dbReference type="NCBI Taxonomy" id="32597"/>
    <lineage>
        <taxon>Eukaryota</taxon>
        <taxon>Sar</taxon>
        <taxon>Alveolata</taxon>
        <taxon>Perkinsozoa</taxon>
        <taxon>Perkinsea</taxon>
        <taxon>Perkinsida</taxon>
        <taxon>Perkinsidae</taxon>
        <taxon>Perkinsus</taxon>
    </lineage>
</organism>
<dbReference type="Pfam" id="PF01425">
    <property type="entry name" value="Amidase"/>
    <property type="match status" value="1"/>
</dbReference>
<dbReference type="SUPFAM" id="SSF75304">
    <property type="entry name" value="Amidase signature (AS) enzymes"/>
    <property type="match status" value="1"/>
</dbReference>
<accession>A0A7J6QDM6</accession>
<gene>
    <name evidence="2" type="ORF">FOZ62_016565</name>
</gene>
<sequence>MFYEVHDWIQQQPGWSIQDNFVMTHWKDQALAHTLTIAAEFHQTHKDDEYSILEPNTQISLALGSEIDEETIVAAEKVKRMEQFKYMDVLMTPAMAIPAKSIGAGVSSYGLFDGTLVSKMLKYIWPSNLLGFPAVTMTVRNNKDELPIGIQ</sequence>